<organism evidence="2 3">
    <name type="scientific">Setomelanomma holmii</name>
    <dbReference type="NCBI Taxonomy" id="210430"/>
    <lineage>
        <taxon>Eukaryota</taxon>
        <taxon>Fungi</taxon>
        <taxon>Dikarya</taxon>
        <taxon>Ascomycota</taxon>
        <taxon>Pezizomycotina</taxon>
        <taxon>Dothideomycetes</taxon>
        <taxon>Pleosporomycetidae</taxon>
        <taxon>Pleosporales</taxon>
        <taxon>Pleosporineae</taxon>
        <taxon>Phaeosphaeriaceae</taxon>
        <taxon>Setomelanomma</taxon>
    </lineage>
</organism>
<name>A0A9P4H5X4_9PLEO</name>
<sequence length="269" mass="30673">MTLAGRKRSHSGVLSGKSKRARISTPELLDDPATAFRAPENPEATLSGLPAELRLQIDSYLCDTTIIHVHNDGTDTGDKARFTWTPCRSPNPASPLLCANPKWSGMCPEEDRCTYKIYAPPEPVGFWALAASNKAFRNDTQEFFLSRSVVSIDFLDLRPWLDHLAESDPKRVESLRRITLAGPTSWRLSRAEIHLLTERLPNLEGMGFQFQDVIYRWVRSYCGNDIQVNQVAWKNWHVNRLKAFDRSTTITMEAIIWRKSHPRWSPNIP</sequence>
<protein>
    <submittedName>
        <fullName evidence="2">Uncharacterized protein</fullName>
    </submittedName>
</protein>
<feature type="compositionally biased region" description="Basic residues" evidence="1">
    <location>
        <begin position="1"/>
        <end position="10"/>
    </location>
</feature>
<keyword evidence="3" id="KW-1185">Reference proteome</keyword>
<evidence type="ECO:0000313" key="3">
    <source>
        <dbReference type="Proteomes" id="UP000799777"/>
    </source>
</evidence>
<accession>A0A9P4H5X4</accession>
<feature type="region of interest" description="Disordered" evidence="1">
    <location>
        <begin position="1"/>
        <end position="43"/>
    </location>
</feature>
<proteinExistence type="predicted"/>
<reference evidence="2" key="1">
    <citation type="journal article" date="2020" name="Stud. Mycol.">
        <title>101 Dothideomycetes genomes: a test case for predicting lifestyles and emergence of pathogens.</title>
        <authorList>
            <person name="Haridas S."/>
            <person name="Albert R."/>
            <person name="Binder M."/>
            <person name="Bloem J."/>
            <person name="Labutti K."/>
            <person name="Salamov A."/>
            <person name="Andreopoulos B."/>
            <person name="Baker S."/>
            <person name="Barry K."/>
            <person name="Bills G."/>
            <person name="Bluhm B."/>
            <person name="Cannon C."/>
            <person name="Castanera R."/>
            <person name="Culley D."/>
            <person name="Daum C."/>
            <person name="Ezra D."/>
            <person name="Gonzalez J."/>
            <person name="Henrissat B."/>
            <person name="Kuo A."/>
            <person name="Liang C."/>
            <person name="Lipzen A."/>
            <person name="Lutzoni F."/>
            <person name="Magnuson J."/>
            <person name="Mondo S."/>
            <person name="Nolan M."/>
            <person name="Ohm R."/>
            <person name="Pangilinan J."/>
            <person name="Park H.-J."/>
            <person name="Ramirez L."/>
            <person name="Alfaro M."/>
            <person name="Sun H."/>
            <person name="Tritt A."/>
            <person name="Yoshinaga Y."/>
            <person name="Zwiers L.-H."/>
            <person name="Turgeon B."/>
            <person name="Goodwin S."/>
            <person name="Spatafora J."/>
            <person name="Crous P."/>
            <person name="Grigoriev I."/>
        </authorList>
    </citation>
    <scope>NUCLEOTIDE SEQUENCE</scope>
    <source>
        <strain evidence="2">CBS 110217</strain>
    </source>
</reference>
<comment type="caution">
    <text evidence="2">The sequence shown here is derived from an EMBL/GenBank/DDBJ whole genome shotgun (WGS) entry which is preliminary data.</text>
</comment>
<gene>
    <name evidence="2" type="ORF">EK21DRAFT_90812</name>
</gene>
<evidence type="ECO:0000313" key="2">
    <source>
        <dbReference type="EMBL" id="KAF2028255.1"/>
    </source>
</evidence>
<dbReference type="EMBL" id="ML978215">
    <property type="protein sequence ID" value="KAF2028255.1"/>
    <property type="molecule type" value="Genomic_DNA"/>
</dbReference>
<dbReference type="AlphaFoldDB" id="A0A9P4H5X4"/>
<dbReference type="Proteomes" id="UP000799777">
    <property type="component" value="Unassembled WGS sequence"/>
</dbReference>
<evidence type="ECO:0000256" key="1">
    <source>
        <dbReference type="SAM" id="MobiDB-lite"/>
    </source>
</evidence>
<dbReference type="OrthoDB" id="3715018at2759"/>